<protein>
    <submittedName>
        <fullName evidence="1">Uncharacterized protein</fullName>
    </submittedName>
</protein>
<accession>A0A0F9ENT1</accession>
<feature type="non-terminal residue" evidence="1">
    <location>
        <position position="1"/>
    </location>
</feature>
<proteinExistence type="predicted"/>
<sequence length="51" mass="6184">LNVMAVLLQALLYEKKKKKFSAVPIWEWAFEISDNEVNFKLMDEMKKKFYK</sequence>
<dbReference type="AlphaFoldDB" id="A0A0F9ENT1"/>
<evidence type="ECO:0000313" key="1">
    <source>
        <dbReference type="EMBL" id="KKL46580.1"/>
    </source>
</evidence>
<dbReference type="EMBL" id="LAZR01033978">
    <property type="protein sequence ID" value="KKL46580.1"/>
    <property type="molecule type" value="Genomic_DNA"/>
</dbReference>
<organism evidence="1">
    <name type="scientific">marine sediment metagenome</name>
    <dbReference type="NCBI Taxonomy" id="412755"/>
    <lineage>
        <taxon>unclassified sequences</taxon>
        <taxon>metagenomes</taxon>
        <taxon>ecological metagenomes</taxon>
    </lineage>
</organism>
<name>A0A0F9ENT1_9ZZZZ</name>
<reference evidence="1" key="1">
    <citation type="journal article" date="2015" name="Nature">
        <title>Complex archaea that bridge the gap between prokaryotes and eukaryotes.</title>
        <authorList>
            <person name="Spang A."/>
            <person name="Saw J.H."/>
            <person name="Jorgensen S.L."/>
            <person name="Zaremba-Niedzwiedzka K."/>
            <person name="Martijn J."/>
            <person name="Lind A.E."/>
            <person name="van Eijk R."/>
            <person name="Schleper C."/>
            <person name="Guy L."/>
            <person name="Ettema T.J."/>
        </authorList>
    </citation>
    <scope>NUCLEOTIDE SEQUENCE</scope>
</reference>
<gene>
    <name evidence="1" type="ORF">LCGC14_2344120</name>
</gene>
<comment type="caution">
    <text evidence="1">The sequence shown here is derived from an EMBL/GenBank/DDBJ whole genome shotgun (WGS) entry which is preliminary data.</text>
</comment>